<dbReference type="InterPro" id="IPR007264">
    <property type="entry name" value="H/ACA_rnp_Nop10"/>
</dbReference>
<dbReference type="SUPFAM" id="SSF144210">
    <property type="entry name" value="Nop10-like SnoRNP"/>
    <property type="match status" value="1"/>
</dbReference>
<accession>A0A177B4P5</accession>
<dbReference type="PANTHER" id="PTHR13305">
    <property type="entry name" value="RIBOSOME BIOGENESIS PROTEIN NOP10"/>
    <property type="match status" value="1"/>
</dbReference>
<evidence type="ECO:0000256" key="1">
    <source>
        <dbReference type="ARBA" id="ARBA00009462"/>
    </source>
</evidence>
<sequence length="58" mass="6902">MFLRNVNLEILKIDPNGCQTKSAHPARFSPDDIFSRHRLTLKRRFNLLKFSDMKRAEK</sequence>
<dbReference type="AlphaFoldDB" id="A0A177B4P5"/>
<protein>
    <recommendedName>
        <fullName evidence="5">Nucleolar protein 10</fullName>
    </recommendedName>
</protein>
<dbReference type="GO" id="GO:0030515">
    <property type="term" value="F:snoRNA binding"/>
    <property type="evidence" value="ECO:0007669"/>
    <property type="project" value="InterPro"/>
</dbReference>
<name>A0A177B4P5_9BILA</name>
<proteinExistence type="inferred from homology"/>
<dbReference type="GO" id="GO:0070034">
    <property type="term" value="F:telomerase RNA binding"/>
    <property type="evidence" value="ECO:0007669"/>
    <property type="project" value="TreeGrafter"/>
</dbReference>
<dbReference type="EMBL" id="LWCA01000402">
    <property type="protein sequence ID" value="OAF68692.1"/>
    <property type="molecule type" value="Genomic_DNA"/>
</dbReference>
<gene>
    <name evidence="6" type="ORF">A3Q56_03564</name>
</gene>
<keyword evidence="3" id="KW-0698">rRNA processing</keyword>
<evidence type="ECO:0000313" key="6">
    <source>
        <dbReference type="EMBL" id="OAF68692.1"/>
    </source>
</evidence>
<dbReference type="PANTHER" id="PTHR13305:SF0">
    <property type="entry name" value="H_ACA RIBONUCLEOPROTEIN COMPLEX SUBUNIT 3"/>
    <property type="match status" value="1"/>
</dbReference>
<keyword evidence="7" id="KW-1185">Reference proteome</keyword>
<dbReference type="Pfam" id="PF04135">
    <property type="entry name" value="Nop10p"/>
    <property type="match status" value="1"/>
</dbReference>
<organism evidence="6 7">
    <name type="scientific">Intoshia linei</name>
    <dbReference type="NCBI Taxonomy" id="1819745"/>
    <lineage>
        <taxon>Eukaryota</taxon>
        <taxon>Metazoa</taxon>
        <taxon>Spiralia</taxon>
        <taxon>Lophotrochozoa</taxon>
        <taxon>Mesozoa</taxon>
        <taxon>Orthonectida</taxon>
        <taxon>Rhopaluridae</taxon>
        <taxon>Intoshia</taxon>
    </lineage>
</organism>
<dbReference type="GO" id="GO:0031118">
    <property type="term" value="P:rRNA pseudouridine synthesis"/>
    <property type="evidence" value="ECO:0007669"/>
    <property type="project" value="TreeGrafter"/>
</dbReference>
<dbReference type="GO" id="GO:0031429">
    <property type="term" value="C:box H/ACA snoRNP complex"/>
    <property type="evidence" value="ECO:0007669"/>
    <property type="project" value="TreeGrafter"/>
</dbReference>
<dbReference type="OrthoDB" id="13807at2759"/>
<keyword evidence="4" id="KW-0687">Ribonucleoprotein</keyword>
<evidence type="ECO:0000256" key="3">
    <source>
        <dbReference type="ARBA" id="ARBA00022552"/>
    </source>
</evidence>
<keyword evidence="2" id="KW-0690">Ribosome biogenesis</keyword>
<comment type="caution">
    <text evidence="6">The sequence shown here is derived from an EMBL/GenBank/DDBJ whole genome shotgun (WGS) entry which is preliminary data.</text>
</comment>
<dbReference type="GO" id="GO:1904874">
    <property type="term" value="P:positive regulation of telomerase RNA localization to Cajal body"/>
    <property type="evidence" value="ECO:0007669"/>
    <property type="project" value="TreeGrafter"/>
</dbReference>
<evidence type="ECO:0000313" key="7">
    <source>
        <dbReference type="Proteomes" id="UP000078046"/>
    </source>
</evidence>
<reference evidence="6 7" key="1">
    <citation type="submission" date="2016-04" db="EMBL/GenBank/DDBJ databases">
        <title>The genome of Intoshia linei affirms orthonectids as highly simplified spiralians.</title>
        <authorList>
            <person name="Mikhailov K.V."/>
            <person name="Slusarev G.S."/>
            <person name="Nikitin M.A."/>
            <person name="Logacheva M.D."/>
            <person name="Penin A."/>
            <person name="Aleoshin V."/>
            <person name="Panchin Y.V."/>
        </authorList>
    </citation>
    <scope>NUCLEOTIDE SEQUENCE [LARGE SCALE GENOMIC DNA]</scope>
    <source>
        <strain evidence="6">Intl2013</strain>
        <tissue evidence="6">Whole animal</tissue>
    </source>
</reference>
<evidence type="ECO:0000256" key="2">
    <source>
        <dbReference type="ARBA" id="ARBA00022517"/>
    </source>
</evidence>
<evidence type="ECO:0000256" key="5">
    <source>
        <dbReference type="ARBA" id="ARBA00030185"/>
    </source>
</evidence>
<dbReference type="InterPro" id="IPR036756">
    <property type="entry name" value="H/ACA_rnp_Nop10_sf"/>
</dbReference>
<comment type="similarity">
    <text evidence="1">Belongs to the NOP10 family.</text>
</comment>
<dbReference type="Gene3D" id="2.20.28.40">
    <property type="entry name" value="H/ACA ribonucleoprotein complex, subunit Nop10"/>
    <property type="match status" value="1"/>
</dbReference>
<evidence type="ECO:0000256" key="4">
    <source>
        <dbReference type="ARBA" id="ARBA00023274"/>
    </source>
</evidence>
<dbReference type="GO" id="GO:0031120">
    <property type="term" value="P:snRNA pseudouridine synthesis"/>
    <property type="evidence" value="ECO:0007669"/>
    <property type="project" value="TreeGrafter"/>
</dbReference>
<dbReference type="Proteomes" id="UP000078046">
    <property type="component" value="Unassembled WGS sequence"/>
</dbReference>